<dbReference type="InterPro" id="IPR036322">
    <property type="entry name" value="WD40_repeat_dom_sf"/>
</dbReference>
<keyword evidence="5" id="KW-1185">Reference proteome</keyword>
<feature type="repeat" description="WD" evidence="3">
    <location>
        <begin position="191"/>
        <end position="225"/>
    </location>
</feature>
<keyword evidence="1 3" id="KW-0853">WD repeat</keyword>
<accession>A0A196SKM5</accession>
<evidence type="ECO:0000313" key="5">
    <source>
        <dbReference type="Proteomes" id="UP000078348"/>
    </source>
</evidence>
<dbReference type="PROSITE" id="PS50082">
    <property type="entry name" value="WD_REPEATS_2"/>
    <property type="match status" value="2"/>
</dbReference>
<keyword evidence="2" id="KW-0677">Repeat</keyword>
<dbReference type="PROSITE" id="PS50294">
    <property type="entry name" value="WD_REPEATS_REGION"/>
    <property type="match status" value="1"/>
</dbReference>
<evidence type="ECO:0000256" key="1">
    <source>
        <dbReference type="ARBA" id="ARBA00022574"/>
    </source>
</evidence>
<dbReference type="InterPro" id="IPR001680">
    <property type="entry name" value="WD40_rpt"/>
</dbReference>
<dbReference type="InterPro" id="IPR015943">
    <property type="entry name" value="WD40/YVTN_repeat-like_dom_sf"/>
</dbReference>
<organism evidence="4 5">
    <name type="scientific">Blastocystis sp. subtype 1 (strain ATCC 50177 / NandII)</name>
    <dbReference type="NCBI Taxonomy" id="478820"/>
    <lineage>
        <taxon>Eukaryota</taxon>
        <taxon>Sar</taxon>
        <taxon>Stramenopiles</taxon>
        <taxon>Bigyra</taxon>
        <taxon>Opalozoa</taxon>
        <taxon>Opalinata</taxon>
        <taxon>Blastocystidae</taxon>
        <taxon>Blastocystis</taxon>
    </lineage>
</organism>
<dbReference type="AlphaFoldDB" id="A0A196SKM5"/>
<feature type="repeat" description="WD" evidence="3">
    <location>
        <begin position="44"/>
        <end position="78"/>
    </location>
</feature>
<dbReference type="Gene3D" id="2.130.10.10">
    <property type="entry name" value="YVTN repeat-like/Quinoprotein amine dehydrogenase"/>
    <property type="match status" value="1"/>
</dbReference>
<sequence length="284" mass="31073">MLARFYDKTAVLSCDIIDADTVCLGGLECVVKIYDFHLKQERILGYHHAAVSSVLYLREMNWVVSASWDKTVKIWDLSKNVENEPLQTIELPAKVYRMDLNKDLKLFLALDGHQIATCDLRSLATPPVVRESLLKFTLHSLAALLDGSGTIVGSIEGRVGVEFTDPAAGKPFSFRCHRMPDAFGNEVIYPVNAIAVHPIYGSFATGGSDGSVSMWDAVAKKRLAYFVNYTPGVVCLAFNRDGTKLAIGCSYAFEEGAGNPKAEMPCSIAIRSMKDAEVKPMAVA</sequence>
<dbReference type="PANTHER" id="PTHR10971">
    <property type="entry name" value="MRNA EXPORT FACTOR AND BUB3"/>
    <property type="match status" value="1"/>
</dbReference>
<protein>
    <submittedName>
        <fullName evidence="4">Mitotic checkpoint protein BUB3</fullName>
    </submittedName>
</protein>
<dbReference type="STRING" id="478820.A0A196SKM5"/>
<evidence type="ECO:0000256" key="3">
    <source>
        <dbReference type="PROSITE-ProRule" id="PRU00221"/>
    </source>
</evidence>
<dbReference type="Proteomes" id="UP000078348">
    <property type="component" value="Unassembled WGS sequence"/>
</dbReference>
<comment type="caution">
    <text evidence="4">The sequence shown here is derived from an EMBL/GenBank/DDBJ whole genome shotgun (WGS) entry which is preliminary data.</text>
</comment>
<evidence type="ECO:0000256" key="2">
    <source>
        <dbReference type="ARBA" id="ARBA00022737"/>
    </source>
</evidence>
<dbReference type="SUPFAM" id="SSF50978">
    <property type="entry name" value="WD40 repeat-like"/>
    <property type="match status" value="1"/>
</dbReference>
<dbReference type="Pfam" id="PF00400">
    <property type="entry name" value="WD40"/>
    <property type="match status" value="2"/>
</dbReference>
<evidence type="ECO:0000313" key="4">
    <source>
        <dbReference type="EMBL" id="OAO17605.1"/>
    </source>
</evidence>
<dbReference type="InterPro" id="IPR019775">
    <property type="entry name" value="WD40_repeat_CS"/>
</dbReference>
<reference evidence="4 5" key="1">
    <citation type="submission" date="2016-05" db="EMBL/GenBank/DDBJ databases">
        <title>Nuclear genome of Blastocystis sp. subtype 1 NandII.</title>
        <authorList>
            <person name="Gentekaki E."/>
            <person name="Curtis B."/>
            <person name="Stairs C."/>
            <person name="Eme L."/>
            <person name="Herman E."/>
            <person name="Klimes V."/>
            <person name="Arias M.C."/>
            <person name="Elias M."/>
            <person name="Hilliou F."/>
            <person name="Klute M."/>
            <person name="Malik S.-B."/>
            <person name="Pightling A."/>
            <person name="Rachubinski R."/>
            <person name="Salas D."/>
            <person name="Schlacht A."/>
            <person name="Suga H."/>
            <person name="Archibald J."/>
            <person name="Ball S.G."/>
            <person name="Clark G."/>
            <person name="Dacks J."/>
            <person name="Van Der Giezen M."/>
            <person name="Tsaousis A."/>
            <person name="Roger A."/>
        </authorList>
    </citation>
    <scope>NUCLEOTIDE SEQUENCE [LARGE SCALE GENOMIC DNA]</scope>
    <source>
        <strain evidence="5">ATCC 50177 / NandII</strain>
    </source>
</reference>
<name>A0A196SKM5_BLAHN</name>
<proteinExistence type="predicted"/>
<dbReference type="PROSITE" id="PS00678">
    <property type="entry name" value="WD_REPEATS_1"/>
    <property type="match status" value="1"/>
</dbReference>
<dbReference type="SMART" id="SM00320">
    <property type="entry name" value="WD40"/>
    <property type="match status" value="2"/>
</dbReference>
<gene>
    <name evidence="4" type="ORF">AV274_0629</name>
</gene>
<dbReference type="OrthoDB" id="10262475at2759"/>
<dbReference type="EMBL" id="LXWW01000023">
    <property type="protein sequence ID" value="OAO17605.1"/>
    <property type="molecule type" value="Genomic_DNA"/>
</dbReference>